<sequence length="304" mass="34675">MLLTNIKNFSHDHNLILEHDKTPYKCDGCKEPGWGPRYRCEECNYDLHMDCALASGSLSHSFYENCTFEFLESAPSRCDRFCDACTRDIQGFVYHCHKTGYDLHPCCANLPYILQGDGLELHLNENISSKCVKCRRTKLWGKIKGWSYRSTDKEYHIHVACVKDMVVENWKKGYFSEVEINNLAMEITAVPNLQITQQSGSSGRACGDAIARGSRHWISFSLLDLGGDFDLDLERFLSEGWLSPPRGAKSWMEPLTHQDRPSTEPDYVLGSAMIPTRAVRMAWALREMLSADFSCFGIWRDSCV</sequence>
<keyword evidence="2" id="KW-0677">Repeat</keyword>
<gene>
    <name evidence="6" type="ORF">IFM89_036633</name>
</gene>
<dbReference type="InterPro" id="IPR002219">
    <property type="entry name" value="PKC_DAG/PE"/>
</dbReference>
<evidence type="ECO:0000256" key="2">
    <source>
        <dbReference type="ARBA" id="ARBA00022737"/>
    </source>
</evidence>
<proteinExistence type="predicted"/>
<organism evidence="6 7">
    <name type="scientific">Coptis chinensis</name>
    <dbReference type="NCBI Taxonomy" id="261450"/>
    <lineage>
        <taxon>Eukaryota</taxon>
        <taxon>Viridiplantae</taxon>
        <taxon>Streptophyta</taxon>
        <taxon>Embryophyta</taxon>
        <taxon>Tracheophyta</taxon>
        <taxon>Spermatophyta</taxon>
        <taxon>Magnoliopsida</taxon>
        <taxon>Ranunculales</taxon>
        <taxon>Ranunculaceae</taxon>
        <taxon>Coptidoideae</taxon>
        <taxon>Coptis</taxon>
    </lineage>
</organism>
<dbReference type="InterPro" id="IPR004146">
    <property type="entry name" value="DC1"/>
</dbReference>
<reference evidence="6 7" key="1">
    <citation type="submission" date="2020-10" db="EMBL/GenBank/DDBJ databases">
        <title>The Coptis chinensis genome and diversification of protoberbering-type alkaloids.</title>
        <authorList>
            <person name="Wang B."/>
            <person name="Shu S."/>
            <person name="Song C."/>
            <person name="Liu Y."/>
        </authorList>
    </citation>
    <scope>NUCLEOTIDE SEQUENCE [LARGE SCALE GENOMIC DNA]</scope>
    <source>
        <strain evidence="6">HL-2020</strain>
        <tissue evidence="6">Leaf</tissue>
    </source>
</reference>
<dbReference type="Pfam" id="PF03107">
    <property type="entry name" value="C1_2"/>
    <property type="match status" value="1"/>
</dbReference>
<name>A0A835LLH5_9MAGN</name>
<dbReference type="SMART" id="SM00291">
    <property type="entry name" value="ZnF_ZZ"/>
    <property type="match status" value="1"/>
</dbReference>
<dbReference type="GO" id="GO:0008270">
    <property type="term" value="F:zinc ion binding"/>
    <property type="evidence" value="ECO:0007669"/>
    <property type="project" value="UniProtKB-KW"/>
</dbReference>
<accession>A0A835LLH5</accession>
<evidence type="ECO:0000256" key="4">
    <source>
        <dbReference type="ARBA" id="ARBA00022833"/>
    </source>
</evidence>
<dbReference type="InterPro" id="IPR046349">
    <property type="entry name" value="C1-like_sf"/>
</dbReference>
<dbReference type="OrthoDB" id="1841377at2759"/>
<dbReference type="PANTHER" id="PTHR46477:SF5">
    <property type="entry name" value="PHORBOL-ESTER_DAG-TYPE DOMAIN-CONTAINING PROTEIN"/>
    <property type="match status" value="1"/>
</dbReference>
<evidence type="ECO:0000256" key="1">
    <source>
        <dbReference type="ARBA" id="ARBA00022723"/>
    </source>
</evidence>
<dbReference type="EMBL" id="JADFTS010000007">
    <property type="protein sequence ID" value="KAF9599335.1"/>
    <property type="molecule type" value="Genomic_DNA"/>
</dbReference>
<evidence type="ECO:0000259" key="5">
    <source>
        <dbReference type="PROSITE" id="PS50081"/>
    </source>
</evidence>
<keyword evidence="7" id="KW-1185">Reference proteome</keyword>
<dbReference type="PANTHER" id="PTHR46477">
    <property type="entry name" value="CYSTEINE/HISTIDINE-RICH C1 DOMAIN FAMILY PROTEIN"/>
    <property type="match status" value="1"/>
</dbReference>
<dbReference type="InterPro" id="IPR000433">
    <property type="entry name" value="Znf_ZZ"/>
</dbReference>
<evidence type="ECO:0000313" key="6">
    <source>
        <dbReference type="EMBL" id="KAF9599335.1"/>
    </source>
</evidence>
<dbReference type="Gene3D" id="3.30.60.90">
    <property type="match status" value="1"/>
</dbReference>
<dbReference type="PROSITE" id="PS50081">
    <property type="entry name" value="ZF_DAG_PE_2"/>
    <property type="match status" value="1"/>
</dbReference>
<dbReference type="InterPro" id="IPR043145">
    <property type="entry name" value="Znf_ZZ_sf"/>
</dbReference>
<keyword evidence="4" id="KW-0862">Zinc</keyword>
<dbReference type="SUPFAM" id="SSF57889">
    <property type="entry name" value="Cysteine-rich domain"/>
    <property type="match status" value="2"/>
</dbReference>
<dbReference type="AlphaFoldDB" id="A0A835LLH5"/>
<protein>
    <recommendedName>
        <fullName evidence="5">Phorbol-ester/DAG-type domain-containing protein</fullName>
    </recommendedName>
</protein>
<keyword evidence="3" id="KW-0863">Zinc-finger</keyword>
<comment type="caution">
    <text evidence="6">The sequence shown here is derived from an EMBL/GenBank/DDBJ whole genome shotgun (WGS) entry which is preliminary data.</text>
</comment>
<dbReference type="Proteomes" id="UP000631114">
    <property type="component" value="Unassembled WGS sequence"/>
</dbReference>
<feature type="domain" description="Phorbol-ester/DAG-type" evidence="5">
    <location>
        <begin position="12"/>
        <end position="66"/>
    </location>
</feature>
<evidence type="ECO:0000313" key="7">
    <source>
        <dbReference type="Proteomes" id="UP000631114"/>
    </source>
</evidence>
<evidence type="ECO:0000256" key="3">
    <source>
        <dbReference type="ARBA" id="ARBA00022771"/>
    </source>
</evidence>
<keyword evidence="1" id="KW-0479">Metal-binding</keyword>